<name>A0A4R3HUD8_PAULE</name>
<accession>A0A4R3HUD8</accession>
<protein>
    <submittedName>
        <fullName evidence="1">Uncharacterized protein</fullName>
    </submittedName>
</protein>
<comment type="caution">
    <text evidence="1">The sequence shown here is derived from an EMBL/GenBank/DDBJ whole genome shotgun (WGS) entry which is preliminary data.</text>
</comment>
<dbReference type="RefSeq" id="WP_132259461.1">
    <property type="nucleotide sequence ID" value="NZ_SLZQ01000009.1"/>
</dbReference>
<dbReference type="EMBL" id="SLZQ01000009">
    <property type="protein sequence ID" value="TCS35781.1"/>
    <property type="molecule type" value="Genomic_DNA"/>
</dbReference>
<reference evidence="1 2" key="1">
    <citation type="submission" date="2019-03" db="EMBL/GenBank/DDBJ databases">
        <title>Genomic Encyclopedia of Type Strains, Phase IV (KMG-IV): sequencing the most valuable type-strain genomes for metagenomic binning, comparative biology and taxonomic classification.</title>
        <authorList>
            <person name="Goeker M."/>
        </authorList>
    </citation>
    <scope>NUCLEOTIDE SEQUENCE [LARGE SCALE GENOMIC DNA]</scope>
    <source>
        <strain evidence="1 2">DSM 7445</strain>
    </source>
</reference>
<keyword evidence="2" id="KW-1185">Reference proteome</keyword>
<evidence type="ECO:0000313" key="1">
    <source>
        <dbReference type="EMBL" id="TCS35781.1"/>
    </source>
</evidence>
<sequence>MLAGMVGYGAVIDLTGSVLNPGSDKALRISWQRPCCRQSHSGIASMYAHTDYVPEQIHAGYFIRQRTAMTAAIPAAMNSSQEKAVAAK</sequence>
<organism evidence="1 2">
    <name type="scientific">Paucimonas lemoignei</name>
    <name type="common">Pseudomonas lemoignei</name>
    <dbReference type="NCBI Taxonomy" id="29443"/>
    <lineage>
        <taxon>Bacteria</taxon>
        <taxon>Pseudomonadati</taxon>
        <taxon>Pseudomonadota</taxon>
        <taxon>Betaproteobacteria</taxon>
        <taxon>Burkholderiales</taxon>
        <taxon>Burkholderiaceae</taxon>
        <taxon>Paucimonas</taxon>
    </lineage>
</organism>
<proteinExistence type="predicted"/>
<evidence type="ECO:0000313" key="2">
    <source>
        <dbReference type="Proteomes" id="UP000295382"/>
    </source>
</evidence>
<dbReference type="Proteomes" id="UP000295382">
    <property type="component" value="Unassembled WGS sequence"/>
</dbReference>
<gene>
    <name evidence="1" type="ORF">EDC30_10980</name>
</gene>
<dbReference type="AlphaFoldDB" id="A0A4R3HUD8"/>